<dbReference type="OrthoDB" id="4936979at2759"/>
<dbReference type="OMA" id="FRTWKID"/>
<evidence type="ECO:0000313" key="2">
    <source>
        <dbReference type="Proteomes" id="UP000243498"/>
    </source>
</evidence>
<accession>A0A162JPA2</accession>
<reference evidence="1 2" key="1">
    <citation type="journal article" date="2016" name="Genome Biol. Evol.">
        <title>Divergent and convergent evolution of fungal pathogenicity.</title>
        <authorList>
            <person name="Shang Y."/>
            <person name="Xiao G."/>
            <person name="Zheng P."/>
            <person name="Cen K."/>
            <person name="Zhan S."/>
            <person name="Wang C."/>
        </authorList>
    </citation>
    <scope>NUCLEOTIDE SEQUENCE [LARGE SCALE GENOMIC DNA]</scope>
    <source>
        <strain evidence="1 2">RCEF 4871</strain>
    </source>
</reference>
<keyword evidence="2" id="KW-1185">Reference proteome</keyword>
<protein>
    <submittedName>
        <fullName evidence="1">Uncharacterized protein</fullName>
    </submittedName>
</protein>
<organism evidence="1 2">
    <name type="scientific">Metarhizium rileyi (strain RCEF 4871)</name>
    <name type="common">Nomuraea rileyi</name>
    <dbReference type="NCBI Taxonomy" id="1649241"/>
    <lineage>
        <taxon>Eukaryota</taxon>
        <taxon>Fungi</taxon>
        <taxon>Dikarya</taxon>
        <taxon>Ascomycota</taxon>
        <taxon>Pezizomycotina</taxon>
        <taxon>Sordariomycetes</taxon>
        <taxon>Hypocreomycetidae</taxon>
        <taxon>Hypocreales</taxon>
        <taxon>Clavicipitaceae</taxon>
        <taxon>Metarhizium</taxon>
    </lineage>
</organism>
<comment type="caution">
    <text evidence="1">The sequence shown here is derived from an EMBL/GenBank/DDBJ whole genome shotgun (WGS) entry which is preliminary data.</text>
</comment>
<dbReference type="EMBL" id="AZHC01000006">
    <property type="protein sequence ID" value="OAA47088.1"/>
    <property type="molecule type" value="Genomic_DNA"/>
</dbReference>
<evidence type="ECO:0000313" key="1">
    <source>
        <dbReference type="EMBL" id="OAA47088.1"/>
    </source>
</evidence>
<gene>
    <name evidence="1" type="ORF">NOR_02724</name>
</gene>
<dbReference type="InterPro" id="IPR036684">
    <property type="entry name" value="Ca_lectin_sf"/>
</dbReference>
<dbReference type="Proteomes" id="UP000243498">
    <property type="component" value="Unassembled WGS sequence"/>
</dbReference>
<dbReference type="AlphaFoldDB" id="A0A162JPA2"/>
<proteinExistence type="predicted"/>
<dbReference type="Gene3D" id="2.60.120.400">
    <property type="entry name" value="Calcium-mediated lectin"/>
    <property type="match status" value="1"/>
</dbReference>
<sequence>MPYKTMSVPADMLALRTVEQPVHITVPGTAQITVTGHTNARFYQKVTVTDVANGKIYIFTGSGENETEMKVHGSEEKGPVLLDTLPSQPLHRTLTVLFEFSSQGEGSLEKSAVLMPRVQCEYNGLQHLKRMSWEITSEDGVDCDYNDAVIRIVADVDYKFNGAG</sequence>
<name>A0A162JPA2_METRR</name>